<comment type="caution">
    <text evidence="11">The sequence shown here is derived from an EMBL/GenBank/DDBJ whole genome shotgun (WGS) entry which is preliminary data.</text>
</comment>
<dbReference type="InterPro" id="IPR005428">
    <property type="entry name" value="CD36/SCARB1/SNMP1"/>
</dbReference>
<dbReference type="STRING" id="282301.A0A267GUC5"/>
<dbReference type="Pfam" id="PF01130">
    <property type="entry name" value="CD36"/>
    <property type="match status" value="1"/>
</dbReference>
<evidence type="ECO:0000256" key="2">
    <source>
        <dbReference type="ARBA" id="ARBA00010532"/>
    </source>
</evidence>
<keyword evidence="5 10" id="KW-1133">Transmembrane helix</keyword>
<dbReference type="InterPro" id="IPR002159">
    <property type="entry name" value="CD36_fam"/>
</dbReference>
<keyword evidence="8" id="KW-0675">Receptor</keyword>
<dbReference type="PANTHER" id="PTHR11923:SF51">
    <property type="entry name" value="LYSOSOME MEMBRANE PROTEIN 2"/>
    <property type="match status" value="1"/>
</dbReference>
<sequence length="535" mass="59606">MPSQAVIGRKFNTRRRRCIRRCVGCFCGVLALLCIAVGVGITFAFDYVFQEQLKVMMPLANGSMSYRGWSEPPNKITFQIWLWNVTNPKEVIMGQRPVLQQVGPFAFAERRYKANITFYPNDTVSFFEYQQFFYLPEKSCGNISELMITSVNMPYAVTSIQMKAVSPFLRNIAGRMFAQNSGGLFITRPASEILHGYKDGALSIVEGMVRRFLPHMPFQSTSGLFIGTNNTHKGQFLVHTGRGNLSSFNRVQRWNGEPELSVWPEKSANKIVGTDGSMFGPGVTSSSKLDIFSTDICLSLHLVYEKPADIEGIPALGFRPSPEIMLNATLRPENKAFCLESGCLDSGVLNISLCKGGVPLAISSPHFTNAPTYAKAVIGVSPSEEEFGTAICIEPNTGFVINAQRRMQMNIMLERISGFTDTEKLIDPMLMMPLMWLNESGRIDPVSAELFKAHLLAPIQIVALAQWVIIAVGIVWISAVALTCSLLARRRRRRRQNRPSRQIVLNRMSDDSDVTADAGLIRKLQDPNLRESNIV</sequence>
<organism evidence="11 12">
    <name type="scientific">Macrostomum lignano</name>
    <dbReference type="NCBI Taxonomy" id="282301"/>
    <lineage>
        <taxon>Eukaryota</taxon>
        <taxon>Metazoa</taxon>
        <taxon>Spiralia</taxon>
        <taxon>Lophotrochozoa</taxon>
        <taxon>Platyhelminthes</taxon>
        <taxon>Rhabditophora</taxon>
        <taxon>Macrostomorpha</taxon>
        <taxon>Macrostomida</taxon>
        <taxon>Macrostomidae</taxon>
        <taxon>Macrostomum</taxon>
    </lineage>
</organism>
<dbReference type="PANTHER" id="PTHR11923">
    <property type="entry name" value="SCAVENGER RECEPTOR CLASS B TYPE-1 SR-B1"/>
    <property type="match status" value="1"/>
</dbReference>
<dbReference type="GO" id="GO:0005044">
    <property type="term" value="F:scavenger receptor activity"/>
    <property type="evidence" value="ECO:0007669"/>
    <property type="project" value="TreeGrafter"/>
</dbReference>
<keyword evidence="3" id="KW-1003">Cell membrane</keyword>
<evidence type="ECO:0000256" key="1">
    <source>
        <dbReference type="ARBA" id="ARBA00004651"/>
    </source>
</evidence>
<keyword evidence="12" id="KW-1185">Reference proteome</keyword>
<dbReference type="EMBL" id="NIVC01000143">
    <property type="protein sequence ID" value="PAA89628.1"/>
    <property type="molecule type" value="Genomic_DNA"/>
</dbReference>
<name>A0A267GUC5_9PLAT</name>
<dbReference type="PRINTS" id="PR01610">
    <property type="entry name" value="CD36ANTIGEN"/>
</dbReference>
<evidence type="ECO:0000256" key="5">
    <source>
        <dbReference type="ARBA" id="ARBA00022989"/>
    </source>
</evidence>
<dbReference type="GO" id="GO:0005737">
    <property type="term" value="C:cytoplasm"/>
    <property type="evidence" value="ECO:0007669"/>
    <property type="project" value="TreeGrafter"/>
</dbReference>
<keyword evidence="9" id="KW-0325">Glycoprotein</keyword>
<dbReference type="Proteomes" id="UP000215902">
    <property type="component" value="Unassembled WGS sequence"/>
</dbReference>
<keyword evidence="4 10" id="KW-0812">Transmembrane</keyword>
<keyword evidence="7" id="KW-1015">Disulfide bond</keyword>
<comment type="similarity">
    <text evidence="2">Belongs to the CD36 family.</text>
</comment>
<evidence type="ECO:0000256" key="8">
    <source>
        <dbReference type="ARBA" id="ARBA00023170"/>
    </source>
</evidence>
<evidence type="ECO:0000313" key="12">
    <source>
        <dbReference type="Proteomes" id="UP000215902"/>
    </source>
</evidence>
<accession>A0A267GUC5</accession>
<keyword evidence="6 10" id="KW-0472">Membrane</keyword>
<evidence type="ECO:0000256" key="4">
    <source>
        <dbReference type="ARBA" id="ARBA00022692"/>
    </source>
</evidence>
<evidence type="ECO:0000256" key="6">
    <source>
        <dbReference type="ARBA" id="ARBA00023136"/>
    </source>
</evidence>
<proteinExistence type="inferred from homology"/>
<dbReference type="GO" id="GO:0005886">
    <property type="term" value="C:plasma membrane"/>
    <property type="evidence" value="ECO:0007669"/>
    <property type="project" value="UniProtKB-SubCell"/>
</dbReference>
<comment type="subcellular location">
    <subcellularLocation>
        <location evidence="1">Cell membrane</location>
        <topology evidence="1">Multi-pass membrane protein</topology>
    </subcellularLocation>
</comment>
<evidence type="ECO:0000256" key="10">
    <source>
        <dbReference type="SAM" id="Phobius"/>
    </source>
</evidence>
<feature type="transmembrane region" description="Helical" evidence="10">
    <location>
        <begin position="464"/>
        <end position="488"/>
    </location>
</feature>
<dbReference type="AlphaFoldDB" id="A0A267GUC5"/>
<evidence type="ECO:0000256" key="7">
    <source>
        <dbReference type="ARBA" id="ARBA00023157"/>
    </source>
</evidence>
<evidence type="ECO:0000256" key="9">
    <source>
        <dbReference type="ARBA" id="ARBA00023180"/>
    </source>
</evidence>
<gene>
    <name evidence="11" type="ORF">BOX15_Mlig014140g1</name>
</gene>
<dbReference type="PRINTS" id="PR01609">
    <property type="entry name" value="CD36FAMILY"/>
</dbReference>
<dbReference type="OrthoDB" id="18585at2759"/>
<evidence type="ECO:0000256" key="3">
    <source>
        <dbReference type="ARBA" id="ARBA00022475"/>
    </source>
</evidence>
<evidence type="ECO:0008006" key="13">
    <source>
        <dbReference type="Google" id="ProtNLM"/>
    </source>
</evidence>
<evidence type="ECO:0000313" key="11">
    <source>
        <dbReference type="EMBL" id="PAA89628.1"/>
    </source>
</evidence>
<protein>
    <recommendedName>
        <fullName evidence="13">Lysosome membrane protein 2</fullName>
    </recommendedName>
</protein>
<reference evidence="11 12" key="1">
    <citation type="submission" date="2017-06" db="EMBL/GenBank/DDBJ databases">
        <title>A platform for efficient transgenesis in Macrostomum lignano, a flatworm model organism for stem cell research.</title>
        <authorList>
            <person name="Berezikov E."/>
        </authorList>
    </citation>
    <scope>NUCLEOTIDE SEQUENCE [LARGE SCALE GENOMIC DNA]</scope>
    <source>
        <strain evidence="11">DV1</strain>
        <tissue evidence="11">Whole organism</tissue>
    </source>
</reference>